<evidence type="ECO:0000256" key="5">
    <source>
        <dbReference type="ARBA" id="ARBA00023027"/>
    </source>
</evidence>
<comment type="cofactor">
    <cofactor evidence="1">
        <name>FAD</name>
        <dbReference type="ChEBI" id="CHEBI:57692"/>
    </cofactor>
</comment>
<dbReference type="GO" id="GO:0050660">
    <property type="term" value="F:flavin adenine dinucleotide binding"/>
    <property type="evidence" value="ECO:0007669"/>
    <property type="project" value="TreeGrafter"/>
</dbReference>
<keyword evidence="5" id="KW-0520">NAD</keyword>
<name>A9WU19_RENSM</name>
<dbReference type="eggNOG" id="COG1249">
    <property type="taxonomic scope" value="Bacteria"/>
</dbReference>
<evidence type="ECO:0000256" key="2">
    <source>
        <dbReference type="ARBA" id="ARBA00007532"/>
    </source>
</evidence>
<evidence type="ECO:0000256" key="1">
    <source>
        <dbReference type="ARBA" id="ARBA00001974"/>
    </source>
</evidence>
<dbReference type="EMBL" id="CP000910">
    <property type="protein sequence ID" value="ABY24690.1"/>
    <property type="molecule type" value="Genomic_DNA"/>
</dbReference>
<feature type="domain" description="FAD/NAD(P)-binding" evidence="7">
    <location>
        <begin position="27"/>
        <end position="130"/>
    </location>
</feature>
<dbReference type="GO" id="GO:0004148">
    <property type="term" value="F:dihydrolipoyl dehydrogenase (NADH) activity"/>
    <property type="evidence" value="ECO:0007669"/>
    <property type="project" value="TreeGrafter"/>
</dbReference>
<dbReference type="PANTHER" id="PTHR22912">
    <property type="entry name" value="DISULFIDE OXIDOREDUCTASE"/>
    <property type="match status" value="1"/>
</dbReference>
<dbReference type="GO" id="GO:0006103">
    <property type="term" value="P:2-oxoglutarate metabolic process"/>
    <property type="evidence" value="ECO:0007669"/>
    <property type="project" value="TreeGrafter"/>
</dbReference>
<accession>A9WU19</accession>
<keyword evidence="9" id="KW-1185">Reference proteome</keyword>
<comment type="similarity">
    <text evidence="2">Belongs to the class-I pyridine nucleotide-disulfide oxidoreductase family.</text>
</comment>
<dbReference type="GO" id="GO:0004362">
    <property type="term" value="F:glutathione-disulfide reductase (NADPH) activity"/>
    <property type="evidence" value="ECO:0007669"/>
    <property type="project" value="UniProtKB-EC"/>
</dbReference>
<evidence type="ECO:0000259" key="6">
    <source>
        <dbReference type="Pfam" id="PF02852"/>
    </source>
</evidence>
<dbReference type="PANTHER" id="PTHR22912:SF217">
    <property type="entry name" value="DIHYDROLIPOYL DEHYDROGENASE"/>
    <property type="match status" value="1"/>
</dbReference>
<dbReference type="Gene3D" id="3.50.50.60">
    <property type="entry name" value="FAD/NAD(P)-binding domain"/>
    <property type="match status" value="2"/>
</dbReference>
<dbReference type="InterPro" id="IPR036188">
    <property type="entry name" value="FAD/NAD-bd_sf"/>
</dbReference>
<dbReference type="Gene3D" id="3.30.390.30">
    <property type="match status" value="1"/>
</dbReference>
<protein>
    <submittedName>
        <fullName evidence="8">Glutathione reductase</fullName>
        <ecNumber evidence="8">1.8.1.7</ecNumber>
    </submittedName>
</protein>
<evidence type="ECO:0000313" key="8">
    <source>
        <dbReference type="EMBL" id="ABY24690.1"/>
    </source>
</evidence>
<dbReference type="Pfam" id="PF07992">
    <property type="entry name" value="Pyr_redox_2"/>
    <property type="match status" value="1"/>
</dbReference>
<keyword evidence="8" id="KW-0560">Oxidoreductase</keyword>
<evidence type="ECO:0000256" key="3">
    <source>
        <dbReference type="ARBA" id="ARBA00022630"/>
    </source>
</evidence>
<organism evidence="8 9">
    <name type="scientific">Renibacterium salmoninarum (strain ATCC 33209 / DSM 20767 / JCM 11484 / NBRC 15589 / NCIMB 2235)</name>
    <dbReference type="NCBI Taxonomy" id="288705"/>
    <lineage>
        <taxon>Bacteria</taxon>
        <taxon>Bacillati</taxon>
        <taxon>Actinomycetota</taxon>
        <taxon>Actinomycetes</taxon>
        <taxon>Micrococcales</taxon>
        <taxon>Micrococcaceae</taxon>
        <taxon>Renibacterium</taxon>
    </lineage>
</organism>
<dbReference type="SUPFAM" id="SSF51905">
    <property type="entry name" value="FAD/NAD(P)-binding domain"/>
    <property type="match status" value="1"/>
</dbReference>
<evidence type="ECO:0000259" key="7">
    <source>
        <dbReference type="Pfam" id="PF07992"/>
    </source>
</evidence>
<dbReference type="STRING" id="288705.RSal33209_2968"/>
<dbReference type="InterPro" id="IPR016156">
    <property type="entry name" value="FAD/NAD-linked_Rdtase_dimer_sf"/>
</dbReference>
<gene>
    <name evidence="8" type="ordered locus">RSal33209_2968</name>
</gene>
<dbReference type="InterPro" id="IPR023753">
    <property type="entry name" value="FAD/NAD-binding_dom"/>
</dbReference>
<proteinExistence type="inferred from homology"/>
<dbReference type="InterPro" id="IPR004099">
    <property type="entry name" value="Pyr_nucl-diS_OxRdtase_dimer"/>
</dbReference>
<feature type="domain" description="Pyridine nucleotide-disulphide oxidoreductase dimerisation" evidence="6">
    <location>
        <begin position="151"/>
        <end position="264"/>
    </location>
</feature>
<sequence length="278" mass="29956">MATHCCVRWMPSCSKKFTEAAAQQWRLETGHQLHSMTPSSENAFRVKTQGQHDADGIDEDFDLVLIAIGRAASSEGLDVKAAQFDTGSSGILLVDEFQRVLSAGTAVPGVWALGDIANDYQLKHVANHEARIVAHNAAHPDDLRAANHHAVPEAVFSHPQIASVGMTSAEAAAHAAETGAVVVEYVQEFGGTAYGWAMEDTTSVVKVIAEKDSRRLLGAHIIGPEASMLIQPLIQAMSFGTDLTEFTRGQYWIHPALSEVVENAVLGLDLEHRTTDPL</sequence>
<dbReference type="PRINTS" id="PR00411">
    <property type="entry name" value="PNDRDTASEI"/>
</dbReference>
<dbReference type="KEGG" id="rsa:RSal33209_2968"/>
<evidence type="ECO:0000256" key="4">
    <source>
        <dbReference type="ARBA" id="ARBA00022827"/>
    </source>
</evidence>
<dbReference type="SMR" id="A9WU19"/>
<keyword evidence="3" id="KW-0285">Flavoprotein</keyword>
<keyword evidence="4" id="KW-0274">FAD</keyword>
<dbReference type="Proteomes" id="UP000002007">
    <property type="component" value="Chromosome"/>
</dbReference>
<reference evidence="9" key="1">
    <citation type="journal article" date="2008" name="J. Bacteriol.">
        <title>Genome sequence of the fish pathogen Renibacterium salmoninarum suggests reductive evolution away from an environmental Arthrobacter ancestor.</title>
        <authorList>
            <person name="Wiens G.D."/>
            <person name="Rockey D.D."/>
            <person name="Wu Z."/>
            <person name="Chang J."/>
            <person name="Levy R."/>
            <person name="Crane S."/>
            <person name="Chen D.S."/>
            <person name="Capri G.R."/>
            <person name="Burnett J.R."/>
            <person name="Sudheesh P.S."/>
            <person name="Schipma M.J."/>
            <person name="Burd H."/>
            <person name="Bhattacharyya A."/>
            <person name="Rhodes L.D."/>
            <person name="Kaul R."/>
            <person name="Strom M.S."/>
        </authorList>
    </citation>
    <scope>NUCLEOTIDE SEQUENCE [LARGE SCALE GENOMIC DNA]</scope>
    <source>
        <strain evidence="9">ATCC 33209 / DSM 20767 / JCM 11484 / NBRC 15589 / NCIMB 2235</strain>
    </source>
</reference>
<evidence type="ECO:0000313" key="9">
    <source>
        <dbReference type="Proteomes" id="UP000002007"/>
    </source>
</evidence>
<dbReference type="EC" id="1.8.1.7" evidence="8"/>
<dbReference type="InterPro" id="IPR050151">
    <property type="entry name" value="Class-I_Pyr_Nuc-Dis_Oxidored"/>
</dbReference>
<dbReference type="SUPFAM" id="SSF55424">
    <property type="entry name" value="FAD/NAD-linked reductases, dimerisation (C-terminal) domain"/>
    <property type="match status" value="1"/>
</dbReference>
<dbReference type="AlphaFoldDB" id="A9WU19"/>
<dbReference type="HOGENOM" id="CLU_016755_3_1_11"/>
<dbReference type="Pfam" id="PF02852">
    <property type="entry name" value="Pyr_redox_dim"/>
    <property type="match status" value="1"/>
</dbReference>